<accession>A0A4U6BMB3</accession>
<dbReference type="OrthoDB" id="9129225at2"/>
<gene>
    <name evidence="1" type="ORF">YH63_008560</name>
</gene>
<comment type="caution">
    <text evidence="1">The sequence shown here is derived from an EMBL/GenBank/DDBJ whole genome shotgun (WGS) entry which is preliminary data.</text>
</comment>
<dbReference type="Proteomes" id="UP000034832">
    <property type="component" value="Unassembled WGS sequence"/>
</dbReference>
<dbReference type="SUPFAM" id="SSF69118">
    <property type="entry name" value="AhpD-like"/>
    <property type="match status" value="1"/>
</dbReference>
<name>A0A4U6BMB3_9BRAD</name>
<dbReference type="AlphaFoldDB" id="A0A4U6BMB3"/>
<reference evidence="1" key="1">
    <citation type="submission" date="2019-04" db="EMBL/GenBank/DDBJ databases">
        <title>Whole genome sequencing of cave bacteria.</title>
        <authorList>
            <person name="Gan H.M."/>
            <person name="Barton H."/>
            <person name="Savka M.A."/>
        </authorList>
    </citation>
    <scope>NUCLEOTIDE SEQUENCE [LARGE SCALE GENOMIC DNA]</scope>
    <source>
        <strain evidence="1">LC387</strain>
    </source>
</reference>
<dbReference type="Gene3D" id="1.20.1290.10">
    <property type="entry name" value="AhpD-like"/>
    <property type="match status" value="1"/>
</dbReference>
<evidence type="ECO:0000313" key="2">
    <source>
        <dbReference type="Proteomes" id="UP000034832"/>
    </source>
</evidence>
<dbReference type="PANTHER" id="PTHR34846:SF11">
    <property type="entry name" value="4-CARBOXYMUCONOLACTONE DECARBOXYLASE FAMILY PROTEIN (AFU_ORTHOLOGUE AFUA_6G11590)"/>
    <property type="match status" value="1"/>
</dbReference>
<dbReference type="EMBL" id="LBIA02000001">
    <property type="protein sequence ID" value="TKT71459.1"/>
    <property type="molecule type" value="Genomic_DNA"/>
</dbReference>
<dbReference type="STRING" id="211460.YH63_10385"/>
<proteinExistence type="predicted"/>
<organism evidence="1 2">
    <name type="scientific">Afipia massiliensis</name>
    <dbReference type="NCBI Taxonomy" id="211460"/>
    <lineage>
        <taxon>Bacteria</taxon>
        <taxon>Pseudomonadati</taxon>
        <taxon>Pseudomonadota</taxon>
        <taxon>Alphaproteobacteria</taxon>
        <taxon>Hyphomicrobiales</taxon>
        <taxon>Nitrobacteraceae</taxon>
        <taxon>Afipia</taxon>
    </lineage>
</organism>
<dbReference type="RefSeq" id="WP_046827971.1">
    <property type="nucleotide sequence ID" value="NZ_LBIA02000001.1"/>
</dbReference>
<keyword evidence="2" id="KW-1185">Reference proteome</keyword>
<sequence length="182" mass="20264">MRLRTLSPSEMTADQKSIYEESVSSKRGTVTPPLRAWIHAPEVARHAGRLGAFLRYDTTLGPLLSELAILVTARHWSAQFEWYAHKKLALAAGLDSGIIDAINHRHVPDFDDPEAQLVYEFSESLHENCKVPKLLYDKAIEMLGETGVVELVGLLGYYALVSMTLNTFEIEAPEGEICDLVP</sequence>
<dbReference type="PANTHER" id="PTHR34846">
    <property type="entry name" value="4-CARBOXYMUCONOLACTONE DECARBOXYLASE FAMILY PROTEIN (AFU_ORTHOLOGUE AFUA_6G11590)"/>
    <property type="match status" value="1"/>
</dbReference>
<evidence type="ECO:0000313" key="1">
    <source>
        <dbReference type="EMBL" id="TKT71459.1"/>
    </source>
</evidence>
<protein>
    <submittedName>
        <fullName evidence="1">Carboxymuconolactone decarboxylase family protein</fullName>
    </submittedName>
</protein>
<dbReference type="InterPro" id="IPR029032">
    <property type="entry name" value="AhpD-like"/>
</dbReference>